<evidence type="ECO:0000256" key="2">
    <source>
        <dbReference type="SAM" id="MobiDB-lite"/>
    </source>
</evidence>
<sequence>MGNPAASEKEGEPSRRRVMRQKALTLGALQCASAQSGDPRALGEKICDAWQPPQSTGGHLERSELGPEITLEVRKWLMGTISGLQCSHVVMDKALTVLSNFKLSSGCELEVLGGPLGAIVGGYNEEDWLHLEIFSKSPNEALKDAFELLGFENEEGDWSGLLVEELSLAYRRQCLRGHPSRGGSARHYLKLQVAMELIRGFCAERPDKAEGFVLDDQALARELELSPSEAAMEADTLPASRLEELNRALDEYILRQMCFKSEIVAEIARLHENSAYSILGVSPDASDADIKKAYRVVAMQCHPDKGGDKAEFQELHEAYEKIMEQRRSCWLRMGREPDSSSMRIAIDLRSWKRIGQNTCARPKPKVKLCQAVPWAVALDGHEQSIVTWNRGICRQRWPQACEMLRAMSMRRVVADAITYNSVIHNCDWPKALDLLWKMWHPRPTAISYNSAVDTLPGLWRRAWRLLKHCDLAGCNSALNRLESPQWREGLGLLAGLGSAALRRSAISFNSAARVCAKDMWQLSLLLGRSPRDLVSCNSSLTACEANAQWPLALQLLQRARSDRLQVDLVTQATSIGALRESQRWNWALQLLAAPAPDGISCNSAIRTSPWPVARLLLLGLRPRALQLDAQSFNAAMAEDESWARALELLSAARVSPSAVSYNTAISSCAQAKASSAALRLLSQMSKFFRLDAFSFSSALSACSWHTALDLVGRMASLLVPCNAVTRLALVAACAGRWREAAGVAAREGPAWSGAVGVTEKCGQEVCLNGVNEKSRLFLANWLTSRSSPNGDLQKRDQFLFLLRASARTLRCLVVPDGIRGSEQRSKAAETESEEEEEPEEKPKEAEPEEPEEEDPKADDFEEDVPEEGTSNGEETATWPPCWPSVRRRRRRHRGTPRRRRTSRTRRRRRRRRRARAARPTSPTWRSPSPSPTRPSSSL</sequence>
<feature type="region of interest" description="Disordered" evidence="2">
    <location>
        <begin position="820"/>
        <end position="938"/>
    </location>
</feature>
<accession>A0AA36NAB6</accession>
<dbReference type="PANTHER" id="PTHR47942">
    <property type="entry name" value="TETRATRICOPEPTIDE REPEAT (TPR)-LIKE SUPERFAMILY PROTEIN-RELATED"/>
    <property type="match status" value="1"/>
</dbReference>
<dbReference type="Gene3D" id="1.10.287.110">
    <property type="entry name" value="DnaJ domain"/>
    <property type="match status" value="1"/>
</dbReference>
<comment type="caution">
    <text evidence="4">The sequence shown here is derived from an EMBL/GenBank/DDBJ whole genome shotgun (WGS) entry which is preliminary data.</text>
</comment>
<dbReference type="InterPro" id="IPR036869">
    <property type="entry name" value="J_dom_sf"/>
</dbReference>
<dbReference type="SUPFAM" id="SSF46565">
    <property type="entry name" value="Chaperone J-domain"/>
    <property type="match status" value="1"/>
</dbReference>
<protein>
    <recommendedName>
        <fullName evidence="3">J domain-containing protein</fullName>
    </recommendedName>
</protein>
<dbReference type="EMBL" id="CAUJNA010003219">
    <property type="protein sequence ID" value="CAJ1396141.1"/>
    <property type="molecule type" value="Genomic_DNA"/>
</dbReference>
<dbReference type="SMART" id="SM00271">
    <property type="entry name" value="DnaJ"/>
    <property type="match status" value="2"/>
</dbReference>
<dbReference type="AlphaFoldDB" id="A0AA36NAB6"/>
<dbReference type="PROSITE" id="PS50076">
    <property type="entry name" value="DNAJ_2"/>
    <property type="match status" value="1"/>
</dbReference>
<organism evidence="4 5">
    <name type="scientific">Effrenium voratum</name>
    <dbReference type="NCBI Taxonomy" id="2562239"/>
    <lineage>
        <taxon>Eukaryota</taxon>
        <taxon>Sar</taxon>
        <taxon>Alveolata</taxon>
        <taxon>Dinophyceae</taxon>
        <taxon>Suessiales</taxon>
        <taxon>Symbiodiniaceae</taxon>
        <taxon>Effrenium</taxon>
    </lineage>
</organism>
<feature type="compositionally biased region" description="Basic and acidic residues" evidence="2">
    <location>
        <begin position="820"/>
        <end position="829"/>
    </location>
</feature>
<evidence type="ECO:0000313" key="5">
    <source>
        <dbReference type="Proteomes" id="UP001178507"/>
    </source>
</evidence>
<evidence type="ECO:0000313" key="4">
    <source>
        <dbReference type="EMBL" id="CAJ1396141.1"/>
    </source>
</evidence>
<feature type="compositionally biased region" description="Acidic residues" evidence="2">
    <location>
        <begin position="846"/>
        <end position="866"/>
    </location>
</feature>
<feature type="domain" description="J" evidence="3">
    <location>
        <begin position="274"/>
        <end position="334"/>
    </location>
</feature>
<dbReference type="CDD" id="cd06257">
    <property type="entry name" value="DnaJ"/>
    <property type="match status" value="1"/>
</dbReference>
<feature type="compositionally biased region" description="Basic residues" evidence="2">
    <location>
        <begin position="885"/>
        <end position="916"/>
    </location>
</feature>
<gene>
    <name evidence="4" type="ORF">EVOR1521_LOCUS20417</name>
</gene>
<dbReference type="Gene3D" id="1.25.40.10">
    <property type="entry name" value="Tetratricopeptide repeat domain"/>
    <property type="match status" value="2"/>
</dbReference>
<feature type="compositionally biased region" description="Acidic residues" evidence="2">
    <location>
        <begin position="830"/>
        <end position="839"/>
    </location>
</feature>
<dbReference type="PANTHER" id="PTHR47942:SF63">
    <property type="entry name" value="PENTATRICOPEPTIDE REPEAT-CONTAINING PROTEIN"/>
    <property type="match status" value="1"/>
</dbReference>
<dbReference type="InterPro" id="IPR051222">
    <property type="entry name" value="PPR/CCM1_RNA-binding"/>
</dbReference>
<evidence type="ECO:0000256" key="1">
    <source>
        <dbReference type="ARBA" id="ARBA00022737"/>
    </source>
</evidence>
<evidence type="ECO:0000259" key="3">
    <source>
        <dbReference type="PROSITE" id="PS50076"/>
    </source>
</evidence>
<feature type="compositionally biased region" description="Low complexity" evidence="2">
    <location>
        <begin position="917"/>
        <end position="938"/>
    </location>
</feature>
<keyword evidence="1" id="KW-0677">Repeat</keyword>
<name>A0AA36NAB6_9DINO</name>
<proteinExistence type="predicted"/>
<dbReference type="InterPro" id="IPR001623">
    <property type="entry name" value="DnaJ_domain"/>
</dbReference>
<dbReference type="PRINTS" id="PR00625">
    <property type="entry name" value="JDOMAIN"/>
</dbReference>
<keyword evidence="5" id="KW-1185">Reference proteome</keyword>
<reference evidence="4" key="1">
    <citation type="submission" date="2023-08" db="EMBL/GenBank/DDBJ databases">
        <authorList>
            <person name="Chen Y."/>
            <person name="Shah S."/>
            <person name="Dougan E. K."/>
            <person name="Thang M."/>
            <person name="Chan C."/>
        </authorList>
    </citation>
    <scope>NUCLEOTIDE SEQUENCE</scope>
</reference>
<dbReference type="Pfam" id="PF00226">
    <property type="entry name" value="DnaJ"/>
    <property type="match status" value="1"/>
</dbReference>
<dbReference type="InterPro" id="IPR011990">
    <property type="entry name" value="TPR-like_helical_dom_sf"/>
</dbReference>
<dbReference type="Proteomes" id="UP001178507">
    <property type="component" value="Unassembled WGS sequence"/>
</dbReference>